<dbReference type="GO" id="GO:0006269">
    <property type="term" value="P:DNA replication, synthesis of primer"/>
    <property type="evidence" value="ECO:0007669"/>
    <property type="project" value="UniProtKB-KW"/>
</dbReference>
<dbReference type="NCBIfam" id="TIGR00335">
    <property type="entry name" value="primase_sml"/>
    <property type="match status" value="1"/>
</dbReference>
<keyword evidence="9" id="KW-0804">Transcription</keyword>
<evidence type="ECO:0000256" key="2">
    <source>
        <dbReference type="ARBA" id="ARBA00022478"/>
    </source>
</evidence>
<evidence type="ECO:0000256" key="10">
    <source>
        <dbReference type="RuleBase" id="RU003514"/>
    </source>
</evidence>
<dbReference type="CDD" id="cd04860">
    <property type="entry name" value="AE_Prim_S"/>
    <property type="match status" value="1"/>
</dbReference>
<keyword evidence="8" id="KW-0862">Zinc</keyword>
<evidence type="ECO:0000256" key="9">
    <source>
        <dbReference type="ARBA" id="ARBA00023163"/>
    </source>
</evidence>
<dbReference type="FunCoup" id="A0A2P6MP02">
    <property type="interactions" value="91"/>
</dbReference>
<comment type="caution">
    <text evidence="11">The sequence shown here is derived from an EMBL/GenBank/DDBJ whole genome shotgun (WGS) entry which is preliminary data.</text>
</comment>
<dbReference type="GO" id="GO:0003899">
    <property type="term" value="F:DNA-directed RNA polymerase activity"/>
    <property type="evidence" value="ECO:0007669"/>
    <property type="project" value="InterPro"/>
</dbReference>
<dbReference type="Gene3D" id="3.90.920.10">
    <property type="entry name" value="DNA primase, PRIM domain"/>
    <property type="match status" value="1"/>
</dbReference>
<keyword evidence="3 10" id="KW-0639">Primosome</keyword>
<accession>A0A2P6MP02</accession>
<name>A0A2P6MP02_9EUKA</name>
<dbReference type="PANTHER" id="PTHR10536">
    <property type="entry name" value="DNA PRIMASE SMALL SUBUNIT"/>
    <property type="match status" value="1"/>
</dbReference>
<dbReference type="InParanoid" id="A0A2P6MP02"/>
<comment type="similarity">
    <text evidence="1 10">Belongs to the eukaryotic-type primase small subunit family.</text>
</comment>
<keyword evidence="5" id="KW-0548">Nucleotidyltransferase</keyword>
<dbReference type="EMBL" id="MDYQ01000613">
    <property type="protein sequence ID" value="PRP73405.1"/>
    <property type="molecule type" value="Genomic_DNA"/>
</dbReference>
<dbReference type="STRING" id="1890364.A0A2P6MP02"/>
<dbReference type="Pfam" id="PF01896">
    <property type="entry name" value="DNA_primase_S"/>
    <property type="match status" value="1"/>
</dbReference>
<evidence type="ECO:0000256" key="1">
    <source>
        <dbReference type="ARBA" id="ARBA00009762"/>
    </source>
</evidence>
<evidence type="ECO:0000313" key="12">
    <source>
        <dbReference type="Proteomes" id="UP000241769"/>
    </source>
</evidence>
<dbReference type="EC" id="2.7.7.-" evidence="10"/>
<dbReference type="GO" id="GO:0005658">
    <property type="term" value="C:alpha DNA polymerase:primase complex"/>
    <property type="evidence" value="ECO:0007669"/>
    <property type="project" value="UniProtKB-ARBA"/>
</dbReference>
<dbReference type="SUPFAM" id="SSF56747">
    <property type="entry name" value="Prim-pol domain"/>
    <property type="match status" value="1"/>
</dbReference>
<evidence type="ECO:0000256" key="7">
    <source>
        <dbReference type="ARBA" id="ARBA00022723"/>
    </source>
</evidence>
<dbReference type="AlphaFoldDB" id="A0A2P6MP02"/>
<dbReference type="InterPro" id="IPR014052">
    <property type="entry name" value="DNA_primase_ssu_euk/arc"/>
</dbReference>
<evidence type="ECO:0000256" key="5">
    <source>
        <dbReference type="ARBA" id="ARBA00022695"/>
    </source>
</evidence>
<protein>
    <recommendedName>
        <fullName evidence="10">DNA primase</fullName>
        <ecNumber evidence="10">2.7.7.-</ecNumber>
    </recommendedName>
</protein>
<evidence type="ECO:0000256" key="4">
    <source>
        <dbReference type="ARBA" id="ARBA00022679"/>
    </source>
</evidence>
<dbReference type="GO" id="GO:0046872">
    <property type="term" value="F:metal ion binding"/>
    <property type="evidence" value="ECO:0007669"/>
    <property type="project" value="UniProtKB-KW"/>
</dbReference>
<sequence length="390" mass="45151">MTKGVLKPDQYDYETFQKIYYADREYFSNREFSFTLAGDVYTRYRSFNSKEAFHKELSSSNPNKIDIGAVYNAPPNKRELYAKSFAPKEKELVFDIDMTDYDDVRTCCSDANICRKCWVFMTISIKIVNRILTDEFGFKHVMWVYSGRRGIHCWVCDVRARRLSQEARRAIADYITVVKSGDKNSKKVNLGPQIHPSQMKSFKDVLEPFFTEQLLEQQMLMSEGNREKILDLIQDDAAKAAILKAWSGRNNDTPQQIWSTLKQTLPSDIRGRRIHDIIFTYSYPRLDVHVSVGLNHLLKSPFCIHPKTGRVCVPIDPEKCEEFDPTSVPDLYTLVEQLRDNRPIKKKDGKEVVPTDLDEHVKFFSKKFVAPLKAAIQKEKAPTIKDATDF</sequence>
<keyword evidence="4 10" id="KW-0808">Transferase</keyword>
<evidence type="ECO:0000313" key="11">
    <source>
        <dbReference type="EMBL" id="PRP73405.1"/>
    </source>
</evidence>
<dbReference type="OrthoDB" id="19606at2759"/>
<reference evidence="11 12" key="1">
    <citation type="journal article" date="2018" name="Genome Biol. Evol.">
        <title>Multiple Roots of Fruiting Body Formation in Amoebozoa.</title>
        <authorList>
            <person name="Hillmann F."/>
            <person name="Forbes G."/>
            <person name="Novohradska S."/>
            <person name="Ferling I."/>
            <person name="Riege K."/>
            <person name="Groth M."/>
            <person name="Westermann M."/>
            <person name="Marz M."/>
            <person name="Spaller T."/>
            <person name="Winckler T."/>
            <person name="Schaap P."/>
            <person name="Glockner G."/>
        </authorList>
    </citation>
    <scope>NUCLEOTIDE SEQUENCE [LARGE SCALE GENOMIC DNA]</scope>
    <source>
        <strain evidence="11 12">Jena</strain>
    </source>
</reference>
<keyword evidence="12" id="KW-1185">Reference proteome</keyword>
<dbReference type="Proteomes" id="UP000241769">
    <property type="component" value="Unassembled WGS sequence"/>
</dbReference>
<keyword evidence="6 10" id="KW-0235">DNA replication</keyword>
<organism evidence="11 12">
    <name type="scientific">Planoprotostelium fungivorum</name>
    <dbReference type="NCBI Taxonomy" id="1890364"/>
    <lineage>
        <taxon>Eukaryota</taxon>
        <taxon>Amoebozoa</taxon>
        <taxon>Evosea</taxon>
        <taxon>Variosea</taxon>
        <taxon>Cavosteliida</taxon>
        <taxon>Cavosteliaceae</taxon>
        <taxon>Planoprotostelium</taxon>
    </lineage>
</organism>
<dbReference type="FunFam" id="3.90.920.10:FF:000003">
    <property type="entry name" value="DNA primase"/>
    <property type="match status" value="1"/>
</dbReference>
<keyword evidence="2 10" id="KW-0240">DNA-directed RNA polymerase</keyword>
<keyword evidence="7" id="KW-0479">Metal-binding</keyword>
<dbReference type="InterPro" id="IPR002755">
    <property type="entry name" value="DNA_primase_S"/>
</dbReference>
<proteinExistence type="inferred from homology"/>
<evidence type="ECO:0000256" key="3">
    <source>
        <dbReference type="ARBA" id="ARBA00022515"/>
    </source>
</evidence>
<gene>
    <name evidence="11" type="ORF">PROFUN_09635</name>
</gene>
<evidence type="ECO:0000256" key="6">
    <source>
        <dbReference type="ARBA" id="ARBA00022705"/>
    </source>
</evidence>
<evidence type="ECO:0000256" key="8">
    <source>
        <dbReference type="ARBA" id="ARBA00022833"/>
    </source>
</evidence>